<evidence type="ECO:0000256" key="9">
    <source>
        <dbReference type="ARBA" id="ARBA00023274"/>
    </source>
</evidence>
<dbReference type="UniPathway" id="UPA00559"/>
<dbReference type="Pfam" id="PF00828">
    <property type="entry name" value="Ribosomal_L27A"/>
    <property type="match status" value="1"/>
</dbReference>
<dbReference type="SFLD" id="SFLDS00032">
    <property type="entry name" value="Radical_SAM_3-amino-3-carboxyp"/>
    <property type="match status" value="1"/>
</dbReference>
<dbReference type="OrthoDB" id="361383at2759"/>
<keyword evidence="7" id="KW-0408">Iron</keyword>
<dbReference type="GeneID" id="39874083"/>
<feature type="compositionally biased region" description="Basic residues" evidence="10">
    <location>
        <begin position="562"/>
        <end position="586"/>
    </location>
</feature>
<proteinExistence type="inferred from homology"/>
<dbReference type="PANTHER" id="PTHR10762:SF2">
    <property type="entry name" value="2-(3-AMINO-3-CARBOXYPROPYL)HISTIDINE SYNTHASE SUBUNIT 2"/>
    <property type="match status" value="1"/>
</dbReference>
<organism evidence="12 13">
    <name type="scientific">Babesia ovata</name>
    <dbReference type="NCBI Taxonomy" id="189622"/>
    <lineage>
        <taxon>Eukaryota</taxon>
        <taxon>Sar</taxon>
        <taxon>Alveolata</taxon>
        <taxon>Apicomplexa</taxon>
        <taxon>Aconoidasida</taxon>
        <taxon>Piroplasmida</taxon>
        <taxon>Babesiidae</taxon>
        <taxon>Babesia</taxon>
    </lineage>
</organism>
<gene>
    <name evidence="12" type="ORF">BOVATA_018060</name>
</gene>
<evidence type="ECO:0000259" key="11">
    <source>
        <dbReference type="Pfam" id="PF00828"/>
    </source>
</evidence>
<dbReference type="InterPro" id="IPR016435">
    <property type="entry name" value="DPH1/DPH2"/>
</dbReference>
<comment type="similarity">
    <text evidence="3">Belongs to the DPH1/DPH2 family. DPH2 subfamily.</text>
</comment>
<evidence type="ECO:0000256" key="10">
    <source>
        <dbReference type="SAM" id="MobiDB-lite"/>
    </source>
</evidence>
<feature type="domain" description="Large ribosomal subunit protein uL15/eL18" evidence="11">
    <location>
        <begin position="621"/>
        <end position="696"/>
    </location>
</feature>
<evidence type="ECO:0000256" key="5">
    <source>
        <dbReference type="ARBA" id="ARBA00022723"/>
    </source>
</evidence>
<dbReference type="Gene3D" id="3.40.50.11840">
    <property type="entry name" value="Diphthamide synthesis DPH1/DPH2 domain 1"/>
    <property type="match status" value="1"/>
</dbReference>
<comment type="cofactor">
    <cofactor evidence="1">
        <name>[4Fe-4S] cluster</name>
        <dbReference type="ChEBI" id="CHEBI:49883"/>
    </cofactor>
</comment>
<evidence type="ECO:0000256" key="7">
    <source>
        <dbReference type="ARBA" id="ARBA00023004"/>
    </source>
</evidence>
<dbReference type="GO" id="GO:0015934">
    <property type="term" value="C:large ribosomal subunit"/>
    <property type="evidence" value="ECO:0007669"/>
    <property type="project" value="InterPro"/>
</dbReference>
<dbReference type="NCBIfam" id="TIGR00322">
    <property type="entry name" value="diphth2_R"/>
    <property type="match status" value="1"/>
</dbReference>
<evidence type="ECO:0000256" key="3">
    <source>
        <dbReference type="ARBA" id="ARBA00006179"/>
    </source>
</evidence>
<protein>
    <submittedName>
        <fullName evidence="12">Ribosomal protein L15</fullName>
    </submittedName>
</protein>
<dbReference type="GO" id="GO:0046872">
    <property type="term" value="F:metal ion binding"/>
    <property type="evidence" value="ECO:0007669"/>
    <property type="project" value="UniProtKB-KW"/>
</dbReference>
<evidence type="ECO:0000256" key="8">
    <source>
        <dbReference type="ARBA" id="ARBA00023014"/>
    </source>
</evidence>
<sequence length="802" mass="90715">MESFYVDLIASEIEKCGYKRIAIQSADLSAGSQFCHAIQAHFRSSTERPEFYVLGDVFIGSCCTDVIAARRCAADFVVHVGVSCHSVMDPPMPVRRVFDRSGVDCGKLCLYLQDVLAGCSYTRLILMYDSSMHHLVDAFEECLHSSGKLSFIAECVERSGGNSDHAESDDYFCGRRLFACTNDGQRTRASSAEACIGDSKTLVMYVVDGPDRDVTTDYLSLSCVGSQFHMITADSNEFSHRILDERGHKLRMRRYQKVEKVREASTVGILVIARTLRGSSALRHSVSKLLESHGKRCYTFSVNCLTEAKLANFPNIDVFCLLSCGESVLSLPEELARRVVLPFEVLVALEHMDWSAPYEFDFAKLLPHAQVEEADELPASGGEIRRLRGNFELRTQVESFMGTLQDNSKRTFGGVDPLHGMSDEVTVVSGFHGTASGYEHERRANVHSCHVFWGTTSLTVALPWSGAGSSSLFKWRGRGIGVSRPAASSGSVSSPPRDLVVVEDGRLRGVHYRNVFGSEESDSSAEARPFTPHPFNRRFAFSKRPLFPIEPRNLRIYGLKRHKKRGRGKKSSARGYRFKRQKHRGSKPNSRTFEGGQTPLFRRLPKWPEAWLSRQRKTFDPLNLAKLRYFIERGRLDTRFPITQRHLFDSKCVKVKRGVQLFNVNDYPFPYKIDIEVAGSDQSSIDAIKRVGGSVTIVYYDRVNLRAHLKPYKFEVLPRTARPSIERVHYLEKMRARGCNVVYIKPMWLIKEEQAIAAEMAELEAETLTSSNLDPDETPSKREERLVKLYRERLLRFGRPYV</sequence>
<keyword evidence="6 12" id="KW-0689">Ribosomal protein</keyword>
<dbReference type="SUPFAM" id="SSF52080">
    <property type="entry name" value="Ribosomal proteins L15p and L18e"/>
    <property type="match status" value="1"/>
</dbReference>
<dbReference type="InterPro" id="IPR042265">
    <property type="entry name" value="DPH1/DPH2_3"/>
</dbReference>
<dbReference type="GO" id="GO:0090560">
    <property type="term" value="F:2-(3-amino-3-carboxypropyl)histidine synthase activity"/>
    <property type="evidence" value="ECO:0007669"/>
    <property type="project" value="InterPro"/>
</dbReference>
<name>A0A2H6KBD6_9APIC</name>
<dbReference type="InterPro" id="IPR030878">
    <property type="entry name" value="Ribosomal_uL15"/>
</dbReference>
<dbReference type="RefSeq" id="XP_028866556.1">
    <property type="nucleotide sequence ID" value="XM_029010723.1"/>
</dbReference>
<keyword evidence="13" id="KW-1185">Reference proteome</keyword>
<dbReference type="EMBL" id="BDSA01000002">
    <property type="protein sequence ID" value="GBE60313.1"/>
    <property type="molecule type" value="Genomic_DNA"/>
</dbReference>
<accession>A0A2H6KBD6</accession>
<dbReference type="GO" id="GO:0006412">
    <property type="term" value="P:translation"/>
    <property type="evidence" value="ECO:0007669"/>
    <property type="project" value="InterPro"/>
</dbReference>
<dbReference type="PANTHER" id="PTHR10762">
    <property type="entry name" value="DIPHTHAMIDE BIOSYNTHESIS PROTEIN"/>
    <property type="match status" value="1"/>
</dbReference>
<dbReference type="Proteomes" id="UP000236319">
    <property type="component" value="Unassembled WGS sequence"/>
</dbReference>
<feature type="region of interest" description="Disordered" evidence="10">
    <location>
        <begin position="562"/>
        <end position="595"/>
    </location>
</feature>
<dbReference type="InterPro" id="IPR021131">
    <property type="entry name" value="Ribosomal_uL15/eL18"/>
</dbReference>
<dbReference type="InterPro" id="IPR036227">
    <property type="entry name" value="Ribosomal_uL15/eL18_sf"/>
</dbReference>
<keyword evidence="9" id="KW-0687">Ribonucleoprotein</keyword>
<reference evidence="12 13" key="1">
    <citation type="journal article" date="2017" name="BMC Genomics">
        <title>Whole-genome assembly of Babesia ovata and comparative genomics between closely related pathogens.</title>
        <authorList>
            <person name="Yamagishi J."/>
            <person name="Asada M."/>
            <person name="Hakimi H."/>
            <person name="Tanaka T.Q."/>
            <person name="Sugimoto C."/>
            <person name="Kawazu S."/>
        </authorList>
    </citation>
    <scope>NUCLEOTIDE SEQUENCE [LARGE SCALE GENOMIC DNA]</scope>
    <source>
        <strain evidence="12 13">Miyake</strain>
    </source>
</reference>
<evidence type="ECO:0000256" key="4">
    <source>
        <dbReference type="ARBA" id="ARBA00007320"/>
    </source>
</evidence>
<keyword evidence="8" id="KW-0411">Iron-sulfur</keyword>
<evidence type="ECO:0000313" key="13">
    <source>
        <dbReference type="Proteomes" id="UP000236319"/>
    </source>
</evidence>
<comment type="pathway">
    <text evidence="2">Protein modification; peptidyl-diphthamide biosynthesis.</text>
</comment>
<dbReference type="AlphaFoldDB" id="A0A2H6KBD6"/>
<dbReference type="HAMAP" id="MF_01341">
    <property type="entry name" value="Ribosomal_uL15"/>
    <property type="match status" value="1"/>
</dbReference>
<evidence type="ECO:0000313" key="12">
    <source>
        <dbReference type="EMBL" id="GBE60313.1"/>
    </source>
</evidence>
<dbReference type="Pfam" id="PF01866">
    <property type="entry name" value="Diphthamide_syn"/>
    <property type="match status" value="1"/>
</dbReference>
<dbReference type="FunFam" id="3.40.50.11860:FF:000001">
    <property type="entry name" value="2-(3-amino-3-carboxypropyl)histidine synthase subunit 2"/>
    <property type="match status" value="1"/>
</dbReference>
<evidence type="ECO:0000256" key="6">
    <source>
        <dbReference type="ARBA" id="ARBA00022980"/>
    </source>
</evidence>
<comment type="similarity">
    <text evidence="4">Belongs to the universal ribosomal protein uL15 family.</text>
</comment>
<evidence type="ECO:0000256" key="1">
    <source>
        <dbReference type="ARBA" id="ARBA00001966"/>
    </source>
</evidence>
<dbReference type="GO" id="GO:0003735">
    <property type="term" value="F:structural constituent of ribosome"/>
    <property type="evidence" value="ECO:0007669"/>
    <property type="project" value="InterPro"/>
</dbReference>
<dbReference type="GO" id="GO:0051536">
    <property type="term" value="F:iron-sulfur cluster binding"/>
    <property type="evidence" value="ECO:0007669"/>
    <property type="project" value="UniProtKB-KW"/>
</dbReference>
<comment type="caution">
    <text evidence="12">The sequence shown here is derived from an EMBL/GenBank/DDBJ whole genome shotgun (WGS) entry which is preliminary data.</text>
</comment>
<dbReference type="VEuPathDB" id="PiroplasmaDB:BOVATA_018060"/>
<keyword evidence="5" id="KW-0479">Metal-binding</keyword>
<dbReference type="GO" id="GO:0017183">
    <property type="term" value="P:protein histidyl modification to diphthamide"/>
    <property type="evidence" value="ECO:0007669"/>
    <property type="project" value="UniProtKB-UniPathway"/>
</dbReference>
<evidence type="ECO:0000256" key="2">
    <source>
        <dbReference type="ARBA" id="ARBA00005156"/>
    </source>
</evidence>
<dbReference type="InterPro" id="IPR042263">
    <property type="entry name" value="DPH1/DPH2_1"/>
</dbReference>
<dbReference type="Gene3D" id="3.40.50.11860">
    <property type="entry name" value="Diphthamide synthesis DPH1/DPH2 domain 3"/>
    <property type="match status" value="1"/>
</dbReference>